<reference evidence="1" key="1">
    <citation type="submission" date="2023-07" db="EMBL/GenBank/DDBJ databases">
        <authorList>
            <consortium name="CYATHOMIX"/>
        </authorList>
    </citation>
    <scope>NUCLEOTIDE SEQUENCE</scope>
    <source>
        <strain evidence="1">N/A</strain>
    </source>
</reference>
<comment type="caution">
    <text evidence="1">The sequence shown here is derived from an EMBL/GenBank/DDBJ whole genome shotgun (WGS) entry which is preliminary data.</text>
</comment>
<keyword evidence="2" id="KW-1185">Reference proteome</keyword>
<sequence length="358" mass="40621">MFECGAEFRIKMSAANSVEASPAQSSRTPRRKMAEEICEGEPPAKCVDRGPNVSRYVTVPPLRFKPRTLDEFAQFLENDSNRVVDMDIWSLFGEGNYVNYRVKLVITALLEKIDRLQRGGGSGGSIGAPVYEEVHYLDVDDMEPRIIMPPAHQGSIPNSAHNLHHRRPSDGGVNTSLFMFLDNPPMPREYYDIRPNVPDLRNFNLLDTYTLLKHRRGTGGFRLELKRFLTHMTRMIHSNAARGQYTMIKPGVRRDAKKKQYPSALIEQIVDGISSLIINLDGTEPDKVALSILIKDTWIAVLYEDRRNPPRFFPFSDEELEALSGEGRHYVNNGMIRRKIEPESSAEDADVTQWNGGM</sequence>
<proteinExistence type="predicted"/>
<organism evidence="1 2">
    <name type="scientific">Cylicocyclus nassatus</name>
    <name type="common">Nematode worm</name>
    <dbReference type="NCBI Taxonomy" id="53992"/>
    <lineage>
        <taxon>Eukaryota</taxon>
        <taxon>Metazoa</taxon>
        <taxon>Ecdysozoa</taxon>
        <taxon>Nematoda</taxon>
        <taxon>Chromadorea</taxon>
        <taxon>Rhabditida</taxon>
        <taxon>Rhabditina</taxon>
        <taxon>Rhabditomorpha</taxon>
        <taxon>Strongyloidea</taxon>
        <taxon>Strongylidae</taxon>
        <taxon>Cylicocyclus</taxon>
    </lineage>
</organism>
<evidence type="ECO:0000313" key="1">
    <source>
        <dbReference type="EMBL" id="CAJ0603899.1"/>
    </source>
</evidence>
<accession>A0AA36H570</accession>
<dbReference type="AlphaFoldDB" id="A0AA36H570"/>
<dbReference type="EMBL" id="CATQJL010000305">
    <property type="protein sequence ID" value="CAJ0603899.1"/>
    <property type="molecule type" value="Genomic_DNA"/>
</dbReference>
<dbReference type="Proteomes" id="UP001176961">
    <property type="component" value="Unassembled WGS sequence"/>
</dbReference>
<evidence type="ECO:0000313" key="2">
    <source>
        <dbReference type="Proteomes" id="UP001176961"/>
    </source>
</evidence>
<protein>
    <submittedName>
        <fullName evidence="1">Uncharacterized protein</fullName>
    </submittedName>
</protein>
<gene>
    <name evidence="1" type="ORF">CYNAS_LOCUS15882</name>
</gene>
<name>A0AA36H570_CYLNA</name>